<evidence type="ECO:0000313" key="4">
    <source>
        <dbReference type="Proteomes" id="UP000019439"/>
    </source>
</evidence>
<feature type="region of interest" description="Disordered" evidence="1">
    <location>
        <begin position="204"/>
        <end position="223"/>
    </location>
</feature>
<feature type="chain" id="PRO_5047395280" evidence="2">
    <location>
        <begin position="27"/>
        <end position="473"/>
    </location>
</feature>
<feature type="region of interest" description="Disordered" evidence="1">
    <location>
        <begin position="453"/>
        <end position="473"/>
    </location>
</feature>
<dbReference type="EMBL" id="CP007230">
    <property type="protein sequence ID" value="AHK18428.1"/>
    <property type="molecule type" value="Genomic_DNA"/>
</dbReference>
<accession>A0ABN4CK05</accession>
<proteinExistence type="predicted"/>
<name>A0ABN4CK05_9GAMM</name>
<gene>
    <name evidence="3" type="ORF">BF17_02940</name>
</gene>
<dbReference type="Proteomes" id="UP000019439">
    <property type="component" value="Chromosome"/>
</dbReference>
<organism evidence="3 4">
    <name type="scientific">Yersinia similis</name>
    <dbReference type="NCBI Taxonomy" id="367190"/>
    <lineage>
        <taxon>Bacteria</taxon>
        <taxon>Pseudomonadati</taxon>
        <taxon>Pseudomonadota</taxon>
        <taxon>Gammaproteobacteria</taxon>
        <taxon>Enterobacterales</taxon>
        <taxon>Yersiniaceae</taxon>
        <taxon>Yersinia</taxon>
    </lineage>
</organism>
<dbReference type="NCBIfam" id="TIGR03755">
    <property type="entry name" value="conj_TIGR03755"/>
    <property type="match status" value="1"/>
</dbReference>
<feature type="compositionally biased region" description="Polar residues" evidence="1">
    <location>
        <begin position="453"/>
        <end position="462"/>
    </location>
</feature>
<evidence type="ECO:0000256" key="1">
    <source>
        <dbReference type="SAM" id="MobiDB-lite"/>
    </source>
</evidence>
<protein>
    <submittedName>
        <fullName evidence="3">Conjugal transfer protein</fullName>
    </submittedName>
</protein>
<feature type="signal peptide" evidence="2">
    <location>
        <begin position="1"/>
        <end position="26"/>
    </location>
</feature>
<feature type="compositionally biased region" description="Basic and acidic residues" evidence="1">
    <location>
        <begin position="463"/>
        <end position="473"/>
    </location>
</feature>
<keyword evidence="4" id="KW-1185">Reference proteome</keyword>
<keyword evidence="2" id="KW-0732">Signal</keyword>
<reference evidence="3 4" key="1">
    <citation type="journal article" date="2014" name="Genome Announc.">
        <title>Genome Sequence of Yersinia similis Y228T, a Member of the Yersinia pseudotuberculosis Complex.</title>
        <authorList>
            <person name="Sprague L.D."/>
            <person name="Neubauer H."/>
        </authorList>
    </citation>
    <scope>NUCLEOTIDE SEQUENCE [LARGE SCALE GENOMIC DNA]</scope>
    <source>
        <strain evidence="3 4">228</strain>
    </source>
</reference>
<evidence type="ECO:0000313" key="3">
    <source>
        <dbReference type="EMBL" id="AHK18428.1"/>
    </source>
</evidence>
<sequence length="473" mass="50501">MKQNQFFNMGLIASYVFWCLAVPAHAAFGLKAEVGDAGYGKAIKGAVSDNLFYSIGGGTVISQPPSSNNMKKIGLGISWNNDLMCGNFNLSTTVKNQLNGVTDGFKNMMGDVINGATGMVASLPAMIIQRANPGLYELLTNGVLQANVAFDKAQLNCQSMSKKMGDYWLGNQWTQVAVGEEYQNIVSGTSDAVMADNKQKQATGKEGVKWIGGQKKGGSGQPAIKPTYDLAKAGYNMLNKQPVTSNASISDSSCHGSLCQKYKTSTEAAEAVVQILGDRAIRTCAQGPECGSGGLDNESGTSTPGRGFSPMLEETTAENMGILIKLVNGSLAPNSTHLMTLKTGDLTVTRGVIQALKDDPDNGALVRRLAGELAMADTVSTALAMRRMLVVGQSEPYAAGQKLAMDESDRRLAFLDREITALKNEMEIRNSISNNAILTAIRRQEAREIDNGLHQNSQQNDQAVHDLSKPAEE</sequence>
<dbReference type="InterPro" id="IPR021204">
    <property type="entry name" value="Integr_conj_element_PFL4711"/>
</dbReference>
<evidence type="ECO:0000256" key="2">
    <source>
        <dbReference type="SAM" id="SignalP"/>
    </source>
</evidence>